<dbReference type="SUPFAM" id="SSF48498">
    <property type="entry name" value="Tetracyclin repressor-like, C-terminal domain"/>
    <property type="match status" value="1"/>
</dbReference>
<evidence type="ECO:0000256" key="3">
    <source>
        <dbReference type="ARBA" id="ARBA00023125"/>
    </source>
</evidence>
<dbReference type="EMBL" id="JBHSDP010000014">
    <property type="protein sequence ID" value="MFC4328846.1"/>
    <property type="molecule type" value="Genomic_DNA"/>
</dbReference>
<protein>
    <submittedName>
        <fullName evidence="8">TetR/AcrR family transcriptional regulator</fullName>
    </submittedName>
</protein>
<dbReference type="InterPro" id="IPR036271">
    <property type="entry name" value="Tet_transcr_reg_TetR-rel_C_sf"/>
</dbReference>
<gene>
    <name evidence="8" type="ORF">ACFPC0_13640</name>
</gene>
<dbReference type="RefSeq" id="WP_381739177.1">
    <property type="nucleotide sequence ID" value="NZ_JBHSDP010000014.1"/>
</dbReference>
<name>A0ABV8TDW0_9ACTN</name>
<evidence type="ECO:0000256" key="4">
    <source>
        <dbReference type="ARBA" id="ARBA00023163"/>
    </source>
</evidence>
<dbReference type="Pfam" id="PF00440">
    <property type="entry name" value="TetR_N"/>
    <property type="match status" value="1"/>
</dbReference>
<evidence type="ECO:0000256" key="2">
    <source>
        <dbReference type="ARBA" id="ARBA00023015"/>
    </source>
</evidence>
<dbReference type="InterPro" id="IPR001647">
    <property type="entry name" value="HTH_TetR"/>
</dbReference>
<proteinExistence type="predicted"/>
<keyword evidence="2" id="KW-0805">Transcription regulation</keyword>
<dbReference type="Pfam" id="PF13977">
    <property type="entry name" value="TetR_C_6"/>
    <property type="match status" value="1"/>
</dbReference>
<comment type="caution">
    <text evidence="8">The sequence shown here is derived from an EMBL/GenBank/DDBJ whole genome shotgun (WGS) entry which is preliminary data.</text>
</comment>
<feature type="domain" description="HTH tetR-type" evidence="6">
    <location>
        <begin position="24"/>
        <end position="67"/>
    </location>
</feature>
<evidence type="ECO:0000256" key="1">
    <source>
        <dbReference type="ARBA" id="ARBA00022491"/>
    </source>
</evidence>
<evidence type="ECO:0000256" key="5">
    <source>
        <dbReference type="SAM" id="MobiDB-lite"/>
    </source>
</evidence>
<sequence>MSSSVSRKRIRKDPATRRAEIVGTAAAIALAEGLECVTLRRIAEELEVRPGLISHYFPAADDLVAEAFGSAATGELDALVPAGRPGETPTLRLARFLARTTGDAYDTMSRLWINARHLSRYRPELRERVVGQEAAWRGRLGALVQEGVDAGEFRPADVSVAVVQILVVLDGLGAHANTGTAEHPAAVSGMAAATAENALGLPAGTLAAPAEGAVPAVRNAPDEGSAPASARTTAAAAAPAAATVASGPGSGSGHGPRSASGAAPAARTEPSEPPEPSESSAP</sequence>
<dbReference type="PANTHER" id="PTHR30055">
    <property type="entry name" value="HTH-TYPE TRANSCRIPTIONAL REGULATOR RUTR"/>
    <property type="match status" value="1"/>
</dbReference>
<dbReference type="SUPFAM" id="SSF46689">
    <property type="entry name" value="Homeodomain-like"/>
    <property type="match status" value="1"/>
</dbReference>
<feature type="compositionally biased region" description="Low complexity" evidence="5">
    <location>
        <begin position="255"/>
        <end position="268"/>
    </location>
</feature>
<feature type="compositionally biased region" description="Low complexity" evidence="5">
    <location>
        <begin position="224"/>
        <end position="247"/>
    </location>
</feature>
<reference evidence="9" key="1">
    <citation type="journal article" date="2019" name="Int. J. Syst. Evol. Microbiol.">
        <title>The Global Catalogue of Microorganisms (GCM) 10K type strain sequencing project: providing services to taxonomists for standard genome sequencing and annotation.</title>
        <authorList>
            <consortium name="The Broad Institute Genomics Platform"/>
            <consortium name="The Broad Institute Genome Sequencing Center for Infectious Disease"/>
            <person name="Wu L."/>
            <person name="Ma J."/>
        </authorList>
    </citation>
    <scope>NUCLEOTIDE SEQUENCE [LARGE SCALE GENOMIC DNA]</scope>
    <source>
        <strain evidence="9">PCU 347</strain>
    </source>
</reference>
<keyword evidence="3" id="KW-0238">DNA-binding</keyword>
<dbReference type="Proteomes" id="UP001595824">
    <property type="component" value="Unassembled WGS sequence"/>
</dbReference>
<keyword evidence="4" id="KW-0804">Transcription</keyword>
<accession>A0ABV8TDW0</accession>
<feature type="domain" description="BetI-type transcriptional repressor C-terminal" evidence="7">
    <location>
        <begin position="108"/>
        <end position="186"/>
    </location>
</feature>
<dbReference type="InterPro" id="IPR050109">
    <property type="entry name" value="HTH-type_TetR-like_transc_reg"/>
</dbReference>
<evidence type="ECO:0000259" key="6">
    <source>
        <dbReference type="Pfam" id="PF00440"/>
    </source>
</evidence>
<dbReference type="Gene3D" id="1.10.357.10">
    <property type="entry name" value="Tetracycline Repressor, domain 2"/>
    <property type="match status" value="1"/>
</dbReference>
<keyword evidence="9" id="KW-1185">Reference proteome</keyword>
<feature type="region of interest" description="Disordered" evidence="5">
    <location>
        <begin position="217"/>
        <end position="282"/>
    </location>
</feature>
<evidence type="ECO:0000313" key="9">
    <source>
        <dbReference type="Proteomes" id="UP001595824"/>
    </source>
</evidence>
<dbReference type="InterPro" id="IPR009057">
    <property type="entry name" value="Homeodomain-like_sf"/>
</dbReference>
<organism evidence="8 9">
    <name type="scientific">Streptomyces andamanensis</name>
    <dbReference type="NCBI Taxonomy" id="1565035"/>
    <lineage>
        <taxon>Bacteria</taxon>
        <taxon>Bacillati</taxon>
        <taxon>Actinomycetota</taxon>
        <taxon>Actinomycetes</taxon>
        <taxon>Kitasatosporales</taxon>
        <taxon>Streptomycetaceae</taxon>
        <taxon>Streptomyces</taxon>
    </lineage>
</organism>
<keyword evidence="1" id="KW-0678">Repressor</keyword>
<dbReference type="PANTHER" id="PTHR30055:SF240">
    <property type="entry name" value="HTH-TYPE TRANSCRIPTIONAL REGULATOR ACRR"/>
    <property type="match status" value="1"/>
</dbReference>
<evidence type="ECO:0000259" key="7">
    <source>
        <dbReference type="Pfam" id="PF13977"/>
    </source>
</evidence>
<evidence type="ECO:0000313" key="8">
    <source>
        <dbReference type="EMBL" id="MFC4328846.1"/>
    </source>
</evidence>
<dbReference type="InterPro" id="IPR039538">
    <property type="entry name" value="BetI_C"/>
</dbReference>